<keyword evidence="5" id="KW-0378">Hydrolase</keyword>
<dbReference type="Proteomes" id="UP000239861">
    <property type="component" value="Unassembled WGS sequence"/>
</dbReference>
<dbReference type="InterPro" id="IPR037038">
    <property type="entry name" value="HepT-like_sf"/>
</dbReference>
<dbReference type="EMBL" id="PTIW01000039">
    <property type="protein sequence ID" value="PPK58284.1"/>
    <property type="molecule type" value="Genomic_DNA"/>
</dbReference>
<evidence type="ECO:0000256" key="6">
    <source>
        <dbReference type="ARBA" id="ARBA00024207"/>
    </source>
</evidence>
<reference evidence="7 8" key="1">
    <citation type="submission" date="2018-02" db="EMBL/GenBank/DDBJ databases">
        <title>Subsurface microbial communities from deep shales in Ohio and West Virginia, USA.</title>
        <authorList>
            <person name="Wrighton K."/>
        </authorList>
    </citation>
    <scope>NUCLEOTIDE SEQUENCE [LARGE SCALE GENOMIC DNA]</scope>
    <source>
        <strain evidence="7 8">MARC-MIP3H16</strain>
    </source>
</reference>
<comment type="caution">
    <text evidence="7">The sequence shown here is derived from an EMBL/GenBank/DDBJ whole genome shotgun (WGS) entry which is preliminary data.</text>
</comment>
<gene>
    <name evidence="7" type="ORF">B0F89_1396</name>
</gene>
<dbReference type="RefSeq" id="WP_079577477.1">
    <property type="nucleotide sequence ID" value="NZ_FUYO01000005.1"/>
</dbReference>
<proteinExistence type="inferred from homology"/>
<sequence length="141" mass="16439">MSSAINKLEKVIESIENINFILKTKDIKITQAIEDKVIKPAIRMNIIRIAEQFSKLKDDNEFKILKEFSSNDLKGLSAVRNYIAHDYDSTDDDIIEDVIRYNLPILKRIIKKILKNLEKNKDLFIEENSELEASEPFIIKE</sequence>
<dbReference type="Pfam" id="PF01934">
    <property type="entry name" value="HepT-like"/>
    <property type="match status" value="1"/>
</dbReference>
<dbReference type="GO" id="GO:0004540">
    <property type="term" value="F:RNA nuclease activity"/>
    <property type="evidence" value="ECO:0007669"/>
    <property type="project" value="InterPro"/>
</dbReference>
<protein>
    <submittedName>
        <fullName evidence="7">Uncharacterized protein with HEPN domain</fullName>
    </submittedName>
</protein>
<evidence type="ECO:0000256" key="2">
    <source>
        <dbReference type="ARBA" id="ARBA00022649"/>
    </source>
</evidence>
<accession>A0AB36ZRW8</accession>
<comment type="similarity">
    <text evidence="6">Belongs to the HepT RNase toxin family.</text>
</comment>
<evidence type="ECO:0000256" key="5">
    <source>
        <dbReference type="ARBA" id="ARBA00022801"/>
    </source>
</evidence>
<keyword evidence="4" id="KW-0547">Nucleotide-binding</keyword>
<keyword evidence="1" id="KW-0597">Phosphoprotein</keyword>
<dbReference type="InterPro" id="IPR051813">
    <property type="entry name" value="HepT_RNase_toxin"/>
</dbReference>
<dbReference type="PANTHER" id="PTHR34139">
    <property type="entry name" value="UPF0331 PROTEIN MJ0127"/>
    <property type="match status" value="1"/>
</dbReference>
<dbReference type="PANTHER" id="PTHR34139:SF1">
    <property type="entry name" value="RNASE MJ1380-RELATED"/>
    <property type="match status" value="1"/>
</dbReference>
<dbReference type="Gene3D" id="1.20.120.580">
    <property type="entry name" value="bsu32300-like"/>
    <property type="match status" value="1"/>
</dbReference>
<dbReference type="GO" id="GO:0016787">
    <property type="term" value="F:hydrolase activity"/>
    <property type="evidence" value="ECO:0007669"/>
    <property type="project" value="UniProtKB-KW"/>
</dbReference>
<evidence type="ECO:0000256" key="1">
    <source>
        <dbReference type="ARBA" id="ARBA00022553"/>
    </source>
</evidence>
<evidence type="ECO:0000313" key="7">
    <source>
        <dbReference type="EMBL" id="PPK58284.1"/>
    </source>
</evidence>
<organism evidence="7 8">
    <name type="scientific">Malaciobacter marinus</name>
    <dbReference type="NCBI Taxonomy" id="505249"/>
    <lineage>
        <taxon>Bacteria</taxon>
        <taxon>Pseudomonadati</taxon>
        <taxon>Campylobacterota</taxon>
        <taxon>Epsilonproteobacteria</taxon>
        <taxon>Campylobacterales</taxon>
        <taxon>Arcobacteraceae</taxon>
        <taxon>Malaciobacter</taxon>
    </lineage>
</organism>
<keyword evidence="3" id="KW-0540">Nuclease</keyword>
<evidence type="ECO:0000256" key="4">
    <source>
        <dbReference type="ARBA" id="ARBA00022741"/>
    </source>
</evidence>
<evidence type="ECO:0000313" key="8">
    <source>
        <dbReference type="Proteomes" id="UP000239861"/>
    </source>
</evidence>
<name>A0AB36ZRW8_9BACT</name>
<dbReference type="AlphaFoldDB" id="A0AB36ZRW8"/>
<dbReference type="InterPro" id="IPR008201">
    <property type="entry name" value="HepT-like"/>
</dbReference>
<dbReference type="GO" id="GO:0000166">
    <property type="term" value="F:nucleotide binding"/>
    <property type="evidence" value="ECO:0007669"/>
    <property type="project" value="UniProtKB-KW"/>
</dbReference>
<dbReference type="GO" id="GO:0110001">
    <property type="term" value="C:toxin-antitoxin complex"/>
    <property type="evidence" value="ECO:0007669"/>
    <property type="project" value="InterPro"/>
</dbReference>
<keyword evidence="2" id="KW-1277">Toxin-antitoxin system</keyword>
<evidence type="ECO:0000256" key="3">
    <source>
        <dbReference type="ARBA" id="ARBA00022722"/>
    </source>
</evidence>